<dbReference type="OrthoDB" id="5317203at2759"/>
<accession>A0A9P8E821</accession>
<feature type="non-terminal residue" evidence="2">
    <location>
        <position position="629"/>
    </location>
</feature>
<name>A0A9P8E821_AURME</name>
<feature type="region of interest" description="Disordered" evidence="1">
    <location>
        <begin position="208"/>
        <end position="227"/>
    </location>
</feature>
<reference evidence="2" key="2">
    <citation type="submission" date="2021-08" db="EMBL/GenBank/DDBJ databases">
        <authorList>
            <person name="Gostincar C."/>
            <person name="Sun X."/>
            <person name="Song Z."/>
            <person name="Gunde-Cimerman N."/>
        </authorList>
    </citation>
    <scope>NUCLEOTIDE SEQUENCE</scope>
    <source>
        <strain evidence="2">EXF-9911</strain>
    </source>
</reference>
<dbReference type="AlphaFoldDB" id="A0A9P8E821"/>
<feature type="region of interest" description="Disordered" evidence="1">
    <location>
        <begin position="58"/>
        <end position="78"/>
    </location>
</feature>
<dbReference type="Proteomes" id="UP000779574">
    <property type="component" value="Unassembled WGS sequence"/>
</dbReference>
<feature type="region of interest" description="Disordered" evidence="1">
    <location>
        <begin position="507"/>
        <end position="629"/>
    </location>
</feature>
<sequence length="629" mass="69842">MDQVQQQLGPPGQGYSMHCIQRPQCQQAMQAVMPQPSTHQRQDNGCAQRPSLQTYGLPASQAASPVVPSQHPSNGFTAQRLNVAPPNSSPVHRPSSDSGFADLAISHIMQRFGSQFAGYESTTQSLCGKVDLVQSQMRQLENTVTSLWRDINTKLESTRGPIVEQSTTEVGSIKDPSKTVGAIHACEFGQVVTIQGNAGIAASNQEYQDPLNSDQRSDVPTEGQDPGPGIFHGSLRQRLDCIAKLVSTQQVGHTATTDCFDKVFEILQSISDHSVNVVTEQDLEALRVGTRQDLEVFRRTLRQDLETDRRTTLQNVRILFEELRQDLRSFRGETKQDFETIREKHDQHVLNTDHRLKECLINQTNTLEVFRSSEECVKQELSSVRDTLKGLEEIVTTRLPVKESQPEVIKERSPAFSFAQIVKIDYDPSHGAADTSEVGVHLQGQSKQTLQSITGVAQACNGTDLETVSSNRERVDDRAKAPEKLAGMHSNELCPKTLANLLRSYMTSTSPSLGRSQEPSMSPTRSRAISEEKPAQQVLGTEDVWIETKSSLDQEKRQKKHKSKHRVDLDGLSGPKQLLSRTPALVNSSGGPAHGQKAQKRKFEVPEIPQSRADLLQQQQQAYHKKQKK</sequence>
<protein>
    <submittedName>
        <fullName evidence="2">Uncharacterized protein</fullName>
    </submittedName>
</protein>
<evidence type="ECO:0000256" key="1">
    <source>
        <dbReference type="SAM" id="MobiDB-lite"/>
    </source>
</evidence>
<evidence type="ECO:0000313" key="3">
    <source>
        <dbReference type="Proteomes" id="UP000779574"/>
    </source>
</evidence>
<evidence type="ECO:0000313" key="2">
    <source>
        <dbReference type="EMBL" id="KAG9683037.1"/>
    </source>
</evidence>
<gene>
    <name evidence="2" type="ORF">KCU76_g13388</name>
</gene>
<comment type="caution">
    <text evidence="2">The sequence shown here is derived from an EMBL/GenBank/DDBJ whole genome shotgun (WGS) entry which is preliminary data.</text>
</comment>
<feature type="compositionally biased region" description="Basic and acidic residues" evidence="1">
    <location>
        <begin position="471"/>
        <end position="483"/>
    </location>
</feature>
<feature type="region of interest" description="Disordered" evidence="1">
    <location>
        <begin position="469"/>
        <end position="492"/>
    </location>
</feature>
<feature type="region of interest" description="Disordered" evidence="1">
    <location>
        <begin position="33"/>
        <end position="52"/>
    </location>
</feature>
<proteinExistence type="predicted"/>
<feature type="compositionally biased region" description="Polar residues" evidence="1">
    <location>
        <begin position="507"/>
        <end position="527"/>
    </location>
</feature>
<organism evidence="2 3">
    <name type="scientific">Aureobasidium melanogenum</name>
    <name type="common">Aureobasidium pullulans var. melanogenum</name>
    <dbReference type="NCBI Taxonomy" id="46634"/>
    <lineage>
        <taxon>Eukaryota</taxon>
        <taxon>Fungi</taxon>
        <taxon>Dikarya</taxon>
        <taxon>Ascomycota</taxon>
        <taxon>Pezizomycotina</taxon>
        <taxon>Dothideomycetes</taxon>
        <taxon>Dothideomycetidae</taxon>
        <taxon>Dothideales</taxon>
        <taxon>Saccotheciaceae</taxon>
        <taxon>Aureobasidium</taxon>
    </lineage>
</organism>
<reference evidence="2" key="1">
    <citation type="journal article" date="2021" name="J Fungi (Basel)">
        <title>Virulence traits and population genomics of the black yeast Aureobasidium melanogenum.</title>
        <authorList>
            <person name="Cernosa A."/>
            <person name="Sun X."/>
            <person name="Gostincar C."/>
            <person name="Fang C."/>
            <person name="Gunde-Cimerman N."/>
            <person name="Song Z."/>
        </authorList>
    </citation>
    <scope>NUCLEOTIDE SEQUENCE</scope>
    <source>
        <strain evidence="2">EXF-9911</strain>
    </source>
</reference>
<dbReference type="EMBL" id="JAHFXF010000746">
    <property type="protein sequence ID" value="KAG9683037.1"/>
    <property type="molecule type" value="Genomic_DNA"/>
</dbReference>